<keyword evidence="1" id="KW-0812">Transmembrane</keyword>
<evidence type="ECO:0000313" key="3">
    <source>
        <dbReference type="Proteomes" id="UP001157960"/>
    </source>
</evidence>
<keyword evidence="3" id="KW-1185">Reference proteome</keyword>
<dbReference type="EMBL" id="FXTZ01000003">
    <property type="protein sequence ID" value="SMP14603.1"/>
    <property type="molecule type" value="Genomic_DNA"/>
</dbReference>
<comment type="caution">
    <text evidence="2">The sequence shown here is derived from an EMBL/GenBank/DDBJ whole genome shotgun (WGS) entry which is preliminary data.</text>
</comment>
<gene>
    <name evidence="2" type="ORF">SAMN06264346_10353</name>
</gene>
<name>A0ABY1NQI7_9FLAO</name>
<organism evidence="2 3">
    <name type="scientific">Chryseobacterium profundimaris</name>
    <dbReference type="NCBI Taxonomy" id="1387275"/>
    <lineage>
        <taxon>Bacteria</taxon>
        <taxon>Pseudomonadati</taxon>
        <taxon>Bacteroidota</taxon>
        <taxon>Flavobacteriia</taxon>
        <taxon>Flavobacteriales</taxon>
        <taxon>Weeksellaceae</taxon>
        <taxon>Chryseobacterium group</taxon>
        <taxon>Chryseobacterium</taxon>
    </lineage>
</organism>
<protein>
    <submittedName>
        <fullName evidence="2">Uncharacterized protein</fullName>
    </submittedName>
</protein>
<accession>A0ABY1NQI7</accession>
<evidence type="ECO:0000313" key="2">
    <source>
        <dbReference type="EMBL" id="SMP14603.1"/>
    </source>
</evidence>
<feature type="transmembrane region" description="Helical" evidence="1">
    <location>
        <begin position="15"/>
        <end position="32"/>
    </location>
</feature>
<dbReference type="Proteomes" id="UP001157960">
    <property type="component" value="Unassembled WGS sequence"/>
</dbReference>
<evidence type="ECO:0000256" key="1">
    <source>
        <dbReference type="SAM" id="Phobius"/>
    </source>
</evidence>
<keyword evidence="1" id="KW-0472">Membrane</keyword>
<proteinExistence type="predicted"/>
<keyword evidence="1" id="KW-1133">Transmembrane helix</keyword>
<reference evidence="2 3" key="1">
    <citation type="submission" date="2017-05" db="EMBL/GenBank/DDBJ databases">
        <authorList>
            <person name="Varghese N."/>
            <person name="Submissions S."/>
        </authorList>
    </citation>
    <scope>NUCLEOTIDE SEQUENCE [LARGE SCALE GENOMIC DNA]</scope>
    <source>
        <strain evidence="2 3">DSM 28214</strain>
    </source>
</reference>
<sequence>MPLLGLFFINDSNPVNFVIYLFVYILVYRPIVDITRLKEKNIDALNLKSLIPLYLHIRYFKELYIE</sequence>